<gene>
    <name evidence="5" type="ORF">OIK44_20960</name>
</gene>
<dbReference type="EMBL" id="JAQQXR010000010">
    <property type="protein sequence ID" value="MDC8760063.1"/>
    <property type="molecule type" value="Genomic_DNA"/>
</dbReference>
<keyword evidence="2" id="KW-0472">Membrane</keyword>
<evidence type="ECO:0000256" key="1">
    <source>
        <dbReference type="ARBA" id="ARBA00004370"/>
    </source>
</evidence>
<dbReference type="Proteomes" id="UP001221208">
    <property type="component" value="Unassembled WGS sequence"/>
</dbReference>
<evidence type="ECO:0000259" key="4">
    <source>
        <dbReference type="Pfam" id="PF05433"/>
    </source>
</evidence>
<dbReference type="PANTHER" id="PTHR35603">
    <property type="match status" value="1"/>
</dbReference>
<dbReference type="InterPro" id="IPR051407">
    <property type="entry name" value="Bact_OM_lipoprot/Surf_antigen"/>
</dbReference>
<comment type="caution">
    <text evidence="5">The sequence shown here is derived from an EMBL/GenBank/DDBJ whole genome shotgun (WGS) entry which is preliminary data.</text>
</comment>
<dbReference type="RefSeq" id="WP_273673623.1">
    <property type="nucleotide sequence ID" value="NZ_JAQQXR010000010.1"/>
</dbReference>
<feature type="domain" description="Glycine zipper 2TM" evidence="4">
    <location>
        <begin position="61"/>
        <end position="101"/>
    </location>
</feature>
<evidence type="ECO:0000256" key="3">
    <source>
        <dbReference type="SAM" id="SignalP"/>
    </source>
</evidence>
<dbReference type="PANTHER" id="PTHR35603:SF2">
    <property type="entry name" value="OUTER MEMBRANE LIPOPROTEIN"/>
    <property type="match status" value="1"/>
</dbReference>
<comment type="subcellular location">
    <subcellularLocation>
        <location evidence="1">Membrane</location>
    </subcellularLocation>
</comment>
<accession>A0ABT5K6M6</accession>
<proteinExistence type="predicted"/>
<protein>
    <submittedName>
        <fullName evidence="5">Glycine zipper 2TM domain-containing protein</fullName>
    </submittedName>
</protein>
<reference evidence="5 6" key="1">
    <citation type="submission" date="2022-10" db="EMBL/GenBank/DDBJ databases">
        <title>Janthinobacterium sp. hw3 Genome sequencing.</title>
        <authorList>
            <person name="Park S."/>
        </authorList>
    </citation>
    <scope>NUCLEOTIDE SEQUENCE [LARGE SCALE GENOMIC DNA]</scope>
    <source>
        <strain evidence="6">hw3</strain>
    </source>
</reference>
<name>A0ABT5K6M6_9BURK</name>
<dbReference type="PROSITE" id="PS51257">
    <property type="entry name" value="PROKAR_LIPOPROTEIN"/>
    <property type="match status" value="1"/>
</dbReference>
<feature type="chain" id="PRO_5047295001" evidence="3">
    <location>
        <begin position="24"/>
        <end position="149"/>
    </location>
</feature>
<dbReference type="InterPro" id="IPR008816">
    <property type="entry name" value="Gly_zipper_2TM_dom"/>
</dbReference>
<evidence type="ECO:0000313" key="5">
    <source>
        <dbReference type="EMBL" id="MDC8760063.1"/>
    </source>
</evidence>
<organism evidence="5 6">
    <name type="scientific">Janthinobacterium fluminis</name>
    <dbReference type="NCBI Taxonomy" id="2987524"/>
    <lineage>
        <taxon>Bacteria</taxon>
        <taxon>Pseudomonadati</taxon>
        <taxon>Pseudomonadota</taxon>
        <taxon>Betaproteobacteria</taxon>
        <taxon>Burkholderiales</taxon>
        <taxon>Oxalobacteraceae</taxon>
        <taxon>Janthinobacterium</taxon>
    </lineage>
</organism>
<keyword evidence="6" id="KW-1185">Reference proteome</keyword>
<dbReference type="Pfam" id="PF05433">
    <property type="entry name" value="Rick_17kDa_Anti"/>
    <property type="match status" value="1"/>
</dbReference>
<feature type="signal peptide" evidence="3">
    <location>
        <begin position="1"/>
        <end position="23"/>
    </location>
</feature>
<evidence type="ECO:0000256" key="2">
    <source>
        <dbReference type="ARBA" id="ARBA00023136"/>
    </source>
</evidence>
<evidence type="ECO:0000313" key="6">
    <source>
        <dbReference type="Proteomes" id="UP001221208"/>
    </source>
</evidence>
<keyword evidence="3" id="KW-0732">Signal</keyword>
<sequence>MNNSKLSLAAMLLAASAALTGCAGTAPQQGVYPASQPDSAAYGTIDSIQLTRVNPNASGTGAIAGGVVGALLGNQIGSGTGRSAATLAGALGGALAGNEIEKNRAQARDAYQISVRLDNGDYRTVVQDSAAELRVGQRVRVVDGRVYRY</sequence>